<keyword evidence="2" id="KW-0812">Transmembrane</keyword>
<feature type="region of interest" description="Disordered" evidence="1">
    <location>
        <begin position="112"/>
        <end position="159"/>
    </location>
</feature>
<dbReference type="OrthoDB" id="5352400at2759"/>
<gene>
    <name evidence="3" type="ORF">FGG08_002958</name>
</gene>
<feature type="compositionally biased region" description="Basic and acidic residues" evidence="1">
    <location>
        <begin position="115"/>
        <end position="139"/>
    </location>
</feature>
<keyword evidence="2" id="KW-0472">Membrane</keyword>
<sequence>MFILLIKVVTNVIDIFYPLISVLTHAVLCAIWAVSAYGQAGPDKSDPLHPSSVAWYVSNDCSVTFNKSNVHYCKLAKGTFAVTCLMLAIFFIHLPLAIYSLVPTAEAKARHARKSSVDSHDKNSPDSEITMDQRWEQEAPKTPVTPTTPGATTPITPRTRAFNTLSGALPLRSLTK</sequence>
<protein>
    <submittedName>
        <fullName evidence="3">Uncharacterized protein</fullName>
    </submittedName>
</protein>
<accession>A0A9P8I5A0</accession>
<comment type="caution">
    <text evidence="3">The sequence shown here is derived from an EMBL/GenBank/DDBJ whole genome shotgun (WGS) entry which is preliminary data.</text>
</comment>
<dbReference type="EMBL" id="JAGHQL010000049">
    <property type="protein sequence ID" value="KAH0542635.1"/>
    <property type="molecule type" value="Genomic_DNA"/>
</dbReference>
<feature type="transmembrane region" description="Helical" evidence="2">
    <location>
        <begin position="80"/>
        <end position="102"/>
    </location>
</feature>
<dbReference type="Proteomes" id="UP000698800">
    <property type="component" value="Unassembled WGS sequence"/>
</dbReference>
<feature type="compositionally biased region" description="Low complexity" evidence="1">
    <location>
        <begin position="140"/>
        <end position="159"/>
    </location>
</feature>
<dbReference type="AlphaFoldDB" id="A0A9P8I5A0"/>
<reference evidence="3" key="1">
    <citation type="submission" date="2021-03" db="EMBL/GenBank/DDBJ databases">
        <title>Comparative genomics and phylogenomic investigation of the class Geoglossomycetes provide insights into ecological specialization and systematics.</title>
        <authorList>
            <person name="Melie T."/>
            <person name="Pirro S."/>
            <person name="Miller A.N."/>
            <person name="Quandt A."/>
        </authorList>
    </citation>
    <scope>NUCLEOTIDE SEQUENCE</scope>
    <source>
        <strain evidence="3">GBOQ0MN5Z8</strain>
    </source>
</reference>
<name>A0A9P8I5A0_9PEZI</name>
<evidence type="ECO:0000256" key="1">
    <source>
        <dbReference type="SAM" id="MobiDB-lite"/>
    </source>
</evidence>
<proteinExistence type="predicted"/>
<keyword evidence="4" id="KW-1185">Reference proteome</keyword>
<evidence type="ECO:0000256" key="2">
    <source>
        <dbReference type="SAM" id="Phobius"/>
    </source>
</evidence>
<feature type="transmembrane region" description="Helical" evidence="2">
    <location>
        <begin position="12"/>
        <end position="34"/>
    </location>
</feature>
<evidence type="ECO:0000313" key="3">
    <source>
        <dbReference type="EMBL" id="KAH0542635.1"/>
    </source>
</evidence>
<evidence type="ECO:0000313" key="4">
    <source>
        <dbReference type="Proteomes" id="UP000698800"/>
    </source>
</evidence>
<keyword evidence="2" id="KW-1133">Transmembrane helix</keyword>
<organism evidence="3 4">
    <name type="scientific">Glutinoglossum americanum</name>
    <dbReference type="NCBI Taxonomy" id="1670608"/>
    <lineage>
        <taxon>Eukaryota</taxon>
        <taxon>Fungi</taxon>
        <taxon>Dikarya</taxon>
        <taxon>Ascomycota</taxon>
        <taxon>Pezizomycotina</taxon>
        <taxon>Geoglossomycetes</taxon>
        <taxon>Geoglossales</taxon>
        <taxon>Geoglossaceae</taxon>
        <taxon>Glutinoglossum</taxon>
    </lineage>
</organism>